<feature type="coiled-coil region" evidence="10">
    <location>
        <begin position="224"/>
        <end position="291"/>
    </location>
</feature>
<dbReference type="NCBIfam" id="TIGR01843">
    <property type="entry name" value="type_I_hlyD"/>
    <property type="match status" value="1"/>
</dbReference>
<keyword evidence="4 9" id="KW-1003">Cell membrane</keyword>
<sequence>MSAAADALEAAFDAAVPPPRIGRLVAAALVVLFAGVGGLLGWAALTPIERAVIGQGSLIAEGRRKTVTLLEAGILRALLVQEGDRVTAGQPLLRLDTTQADAAAAQARVAFWAQSVRAARLMAEQQDSRTMSLPEGAGAAGRVDPGIASVIAAETHLYAARWEAYEGALGVSRTRIAQMQEQMAAIAAQREATGTRLRAIREELDGVTQLVARGFATRTRQWELQRAEAELAGNLGQYQAQEAQALQAIAQAELEMANTRLNRQQEVARDLQDAQAQRADAQQRLRGAQDVLDRRLVTAPEAGVVTEIRFFTPGSSIGAGQPVLDLVPVDDRLAAEVRLALTDVENVHVGQKARLRLAAFRTREVPLVDTDVTYVSADRQTDAQGNSYFVARLAIDPAIAASLPPGATLAPGMPVEAFILGERRSALDYVTRPLADGLRRSLRD</sequence>
<dbReference type="GO" id="GO:0015031">
    <property type="term" value="P:protein transport"/>
    <property type="evidence" value="ECO:0007669"/>
    <property type="project" value="InterPro"/>
</dbReference>
<dbReference type="Pfam" id="PF26002">
    <property type="entry name" value="Beta-barrel_AprE"/>
    <property type="match status" value="1"/>
</dbReference>
<dbReference type="InterPro" id="IPR010129">
    <property type="entry name" value="T1SS_HlyD"/>
</dbReference>
<gene>
    <name evidence="13" type="primary">aprE</name>
    <name evidence="13" type="ORF">GCM10011320_42090</name>
</gene>
<proteinExistence type="inferred from homology"/>
<dbReference type="Pfam" id="PF25994">
    <property type="entry name" value="HH_AprE"/>
    <property type="match status" value="1"/>
</dbReference>
<evidence type="ECO:0000256" key="4">
    <source>
        <dbReference type="ARBA" id="ARBA00022475"/>
    </source>
</evidence>
<evidence type="ECO:0000256" key="10">
    <source>
        <dbReference type="SAM" id="Coils"/>
    </source>
</evidence>
<evidence type="ECO:0000256" key="9">
    <source>
        <dbReference type="RuleBase" id="RU365093"/>
    </source>
</evidence>
<dbReference type="PRINTS" id="PR01490">
    <property type="entry name" value="RTXTOXIND"/>
</dbReference>
<keyword evidence="3 9" id="KW-0813">Transport</keyword>
<evidence type="ECO:0000259" key="12">
    <source>
        <dbReference type="Pfam" id="PF26002"/>
    </source>
</evidence>
<dbReference type="RefSeq" id="WP_188970409.1">
    <property type="nucleotide sequence ID" value="NZ_BMKW01000011.1"/>
</dbReference>
<evidence type="ECO:0000256" key="2">
    <source>
        <dbReference type="ARBA" id="ARBA00009477"/>
    </source>
</evidence>
<evidence type="ECO:0000256" key="5">
    <source>
        <dbReference type="ARBA" id="ARBA00022519"/>
    </source>
</evidence>
<feature type="domain" description="AprE-like beta-barrel" evidence="12">
    <location>
        <begin position="333"/>
        <end position="420"/>
    </location>
</feature>
<organism evidence="13 14">
    <name type="scientific">Neoroseomonas lacus</name>
    <dbReference type="NCBI Taxonomy" id="287609"/>
    <lineage>
        <taxon>Bacteria</taxon>
        <taxon>Pseudomonadati</taxon>
        <taxon>Pseudomonadota</taxon>
        <taxon>Alphaproteobacteria</taxon>
        <taxon>Acetobacterales</taxon>
        <taxon>Acetobacteraceae</taxon>
        <taxon>Neoroseomonas</taxon>
    </lineage>
</organism>
<dbReference type="AlphaFoldDB" id="A0A917KXX4"/>
<comment type="subcellular location">
    <subcellularLocation>
        <location evidence="1 9">Cell inner membrane</location>
        <topology evidence="1 9">Single-pass membrane protein</topology>
    </subcellularLocation>
</comment>
<feature type="transmembrane region" description="Helical" evidence="9">
    <location>
        <begin position="24"/>
        <end position="45"/>
    </location>
</feature>
<evidence type="ECO:0000256" key="7">
    <source>
        <dbReference type="ARBA" id="ARBA00022989"/>
    </source>
</evidence>
<feature type="domain" description="AprE-like long alpha-helical hairpin" evidence="11">
    <location>
        <begin position="101"/>
        <end position="291"/>
    </location>
</feature>
<evidence type="ECO:0000256" key="6">
    <source>
        <dbReference type="ARBA" id="ARBA00022692"/>
    </source>
</evidence>
<keyword evidence="8 9" id="KW-0472">Membrane</keyword>
<dbReference type="SUPFAM" id="SSF111369">
    <property type="entry name" value="HlyD-like secretion proteins"/>
    <property type="match status" value="1"/>
</dbReference>
<dbReference type="InterPro" id="IPR058781">
    <property type="entry name" value="HH_AprE-like"/>
</dbReference>
<dbReference type="GO" id="GO:0005886">
    <property type="term" value="C:plasma membrane"/>
    <property type="evidence" value="ECO:0007669"/>
    <property type="project" value="UniProtKB-SubCell"/>
</dbReference>
<name>A0A917KXX4_9PROT</name>
<dbReference type="Gene3D" id="2.40.50.100">
    <property type="match status" value="1"/>
</dbReference>
<keyword evidence="6 9" id="KW-0812">Transmembrane</keyword>
<comment type="caution">
    <text evidence="13">The sequence shown here is derived from an EMBL/GenBank/DDBJ whole genome shotgun (WGS) entry which is preliminary data.</text>
</comment>
<keyword evidence="5 9" id="KW-0997">Cell inner membrane</keyword>
<accession>A0A917KXX4</accession>
<evidence type="ECO:0000256" key="3">
    <source>
        <dbReference type="ARBA" id="ARBA00022448"/>
    </source>
</evidence>
<dbReference type="Gene3D" id="2.40.30.170">
    <property type="match status" value="1"/>
</dbReference>
<dbReference type="Proteomes" id="UP000661507">
    <property type="component" value="Unassembled WGS sequence"/>
</dbReference>
<reference evidence="13" key="1">
    <citation type="journal article" date="2014" name="Int. J. Syst. Evol. Microbiol.">
        <title>Complete genome sequence of Corynebacterium casei LMG S-19264T (=DSM 44701T), isolated from a smear-ripened cheese.</title>
        <authorList>
            <consortium name="US DOE Joint Genome Institute (JGI-PGF)"/>
            <person name="Walter F."/>
            <person name="Albersmeier A."/>
            <person name="Kalinowski J."/>
            <person name="Ruckert C."/>
        </authorList>
    </citation>
    <scope>NUCLEOTIDE SEQUENCE</scope>
    <source>
        <strain evidence="13">CGMCC 1.3617</strain>
    </source>
</reference>
<dbReference type="PANTHER" id="PTHR30386">
    <property type="entry name" value="MEMBRANE FUSION SUBUNIT OF EMRAB-TOLC MULTIDRUG EFFLUX PUMP"/>
    <property type="match status" value="1"/>
</dbReference>
<dbReference type="InterPro" id="IPR050739">
    <property type="entry name" value="MFP"/>
</dbReference>
<evidence type="ECO:0000313" key="13">
    <source>
        <dbReference type="EMBL" id="GGJ30181.1"/>
    </source>
</evidence>
<reference evidence="13" key="2">
    <citation type="submission" date="2020-09" db="EMBL/GenBank/DDBJ databases">
        <authorList>
            <person name="Sun Q."/>
            <person name="Zhou Y."/>
        </authorList>
    </citation>
    <scope>NUCLEOTIDE SEQUENCE</scope>
    <source>
        <strain evidence="13">CGMCC 1.3617</strain>
    </source>
</reference>
<comment type="similarity">
    <text evidence="2 9">Belongs to the membrane fusion protein (MFP) (TC 8.A.1) family.</text>
</comment>
<dbReference type="EMBL" id="BMKW01000011">
    <property type="protein sequence ID" value="GGJ30181.1"/>
    <property type="molecule type" value="Genomic_DNA"/>
</dbReference>
<dbReference type="PANTHER" id="PTHR30386:SF17">
    <property type="entry name" value="ALKALINE PROTEASE SECRETION PROTEIN APRE"/>
    <property type="match status" value="1"/>
</dbReference>
<keyword evidence="7 9" id="KW-1133">Transmembrane helix</keyword>
<dbReference type="InterPro" id="IPR058982">
    <property type="entry name" value="Beta-barrel_AprE"/>
</dbReference>
<keyword evidence="14" id="KW-1185">Reference proteome</keyword>
<evidence type="ECO:0000259" key="11">
    <source>
        <dbReference type="Pfam" id="PF25994"/>
    </source>
</evidence>
<evidence type="ECO:0000313" key="14">
    <source>
        <dbReference type="Proteomes" id="UP000661507"/>
    </source>
</evidence>
<evidence type="ECO:0000256" key="8">
    <source>
        <dbReference type="ARBA" id="ARBA00023136"/>
    </source>
</evidence>
<evidence type="ECO:0000256" key="1">
    <source>
        <dbReference type="ARBA" id="ARBA00004377"/>
    </source>
</evidence>
<keyword evidence="10" id="KW-0175">Coiled coil</keyword>
<protein>
    <recommendedName>
        <fullName evidence="9">Membrane fusion protein (MFP) family protein</fullName>
    </recommendedName>
</protein>